<keyword evidence="7" id="KW-0456">Lyase</keyword>
<keyword evidence="5" id="KW-0732">Signal</keyword>
<evidence type="ECO:0000256" key="7">
    <source>
        <dbReference type="ARBA" id="ARBA00023239"/>
    </source>
</evidence>
<organism evidence="10 11">
    <name type="scientific">Sulfuricaulis limicola</name>
    <dbReference type="NCBI Taxonomy" id="1620215"/>
    <lineage>
        <taxon>Bacteria</taxon>
        <taxon>Pseudomonadati</taxon>
        <taxon>Pseudomonadota</taxon>
        <taxon>Gammaproteobacteria</taxon>
        <taxon>Acidiferrobacterales</taxon>
        <taxon>Acidiferrobacteraceae</taxon>
        <taxon>Sulfuricaulis</taxon>
    </lineage>
</organism>
<comment type="cofactor">
    <cofactor evidence="1">
        <name>Ca(2+)</name>
        <dbReference type="ChEBI" id="CHEBI:29108"/>
    </cofactor>
</comment>
<dbReference type="GO" id="GO:0016837">
    <property type="term" value="F:carbon-oxygen lyase activity, acting on polysaccharides"/>
    <property type="evidence" value="ECO:0007669"/>
    <property type="project" value="TreeGrafter"/>
</dbReference>
<dbReference type="Proteomes" id="UP000243180">
    <property type="component" value="Chromosome"/>
</dbReference>
<accession>A0A1B4XGR7</accession>
<dbReference type="OrthoDB" id="208599at2"/>
<proteinExistence type="inferred from homology"/>
<reference evidence="10 11" key="1">
    <citation type="submission" date="2015-05" db="EMBL/GenBank/DDBJ databases">
        <title>Complete genome sequence of a sulfur-oxidizing gammaproteobacterium strain HA5.</title>
        <authorList>
            <person name="Miura A."/>
            <person name="Kojima H."/>
            <person name="Fukui M."/>
        </authorList>
    </citation>
    <scope>NUCLEOTIDE SEQUENCE [LARGE SCALE GENOMIC DNA]</scope>
    <source>
        <strain evidence="10 11">HA5</strain>
    </source>
</reference>
<evidence type="ECO:0000256" key="6">
    <source>
        <dbReference type="ARBA" id="ARBA00022837"/>
    </source>
</evidence>
<evidence type="ECO:0000313" key="10">
    <source>
        <dbReference type="EMBL" id="BAV34008.1"/>
    </source>
</evidence>
<feature type="domain" description="Pel9A-like right handed beta-helix region" evidence="9">
    <location>
        <begin position="35"/>
        <end position="107"/>
    </location>
</feature>
<evidence type="ECO:0000256" key="5">
    <source>
        <dbReference type="ARBA" id="ARBA00022729"/>
    </source>
</evidence>
<dbReference type="PANTHER" id="PTHR40088:SF1">
    <property type="entry name" value="PECTATE LYASE PEL9"/>
    <property type="match status" value="1"/>
</dbReference>
<dbReference type="GO" id="GO:0046872">
    <property type="term" value="F:metal ion binding"/>
    <property type="evidence" value="ECO:0007669"/>
    <property type="project" value="UniProtKB-KW"/>
</dbReference>
<keyword evidence="4" id="KW-0479">Metal-binding</keyword>
<dbReference type="InterPro" id="IPR011050">
    <property type="entry name" value="Pectin_lyase_fold/virulence"/>
</dbReference>
<dbReference type="GO" id="GO:0005576">
    <property type="term" value="C:extracellular region"/>
    <property type="evidence" value="ECO:0007669"/>
    <property type="project" value="UniProtKB-SubCell"/>
</dbReference>
<sequence length="490" mass="51116">MTIKPSLWRLPVFQGLIMAVAIMTGQILIASPAYAATYYVATSGSNTNAGSSTAPFQTIQKGLSALSAGDTLVIRNGTYSGSSNSLANLPNGSSGNYITIMAENEGGAIITAGLGMSSSNQYLVFQGLRLQDTTQKDILGNHIKWLRTEFKGGPSGGNTMAVVVGTNDVGTTADILLEDVWVHGFGGRYKILVYNSSRVVIRRAVTRYDGTVTASGEPQANITVYDSDSVEVQNSIAIDGITGTGTEEFVAAYYNICNGTGSVPVRNYTHRGNIALKPTGYTMASEGNCTISNEVIMDVAGAGGTYGISQLKGSGTQYTRVTLIGSRGDGFGIFGGSAKVQDSIVANQSGQAYNGITPLTSIAYNNGGNTGGTVLNPFTSGLLYLPRIESGSILSLGGTAGQRGAQIIKRIGTPGTLYGESGYSTTTATDLWPWPNEARIKKEMCADAGVTRGFCASASLTDYVFSYLGNPNPYGGGVISLSPPPNLRVQ</sequence>
<comment type="subcellular location">
    <subcellularLocation>
        <location evidence="2">Secreted</location>
    </subcellularLocation>
</comment>
<evidence type="ECO:0000259" key="9">
    <source>
        <dbReference type="Pfam" id="PF22842"/>
    </source>
</evidence>
<keyword evidence="6" id="KW-0106">Calcium</keyword>
<evidence type="ECO:0000256" key="4">
    <source>
        <dbReference type="ARBA" id="ARBA00022723"/>
    </source>
</evidence>
<dbReference type="AlphaFoldDB" id="A0A1B4XGR7"/>
<comment type="similarity">
    <text evidence="8">Belongs to the polysaccharide lyase 9 family.</text>
</comment>
<dbReference type="InterPro" id="IPR052052">
    <property type="entry name" value="Polysaccharide_Lyase_9"/>
</dbReference>
<dbReference type="PANTHER" id="PTHR40088">
    <property type="entry name" value="PECTATE LYASE (EUROFUNG)"/>
    <property type="match status" value="1"/>
</dbReference>
<dbReference type="EMBL" id="AP014879">
    <property type="protein sequence ID" value="BAV34008.1"/>
    <property type="molecule type" value="Genomic_DNA"/>
</dbReference>
<name>A0A1B4XGR7_9GAMM</name>
<protein>
    <recommendedName>
        <fullName evidence="9">Pel9A-like right handed beta-helix region domain-containing protein</fullName>
    </recommendedName>
</protein>
<evidence type="ECO:0000256" key="2">
    <source>
        <dbReference type="ARBA" id="ARBA00004613"/>
    </source>
</evidence>
<dbReference type="InParanoid" id="A0A1B4XGR7"/>
<dbReference type="Pfam" id="PF22842">
    <property type="entry name" value="Pel9A-like_beta_helix"/>
    <property type="match status" value="1"/>
</dbReference>
<dbReference type="Gene3D" id="2.160.20.10">
    <property type="entry name" value="Single-stranded right-handed beta-helix, Pectin lyase-like"/>
    <property type="match status" value="1"/>
</dbReference>
<keyword evidence="11" id="KW-1185">Reference proteome</keyword>
<dbReference type="KEGG" id="slim:SCL_1705"/>
<dbReference type="RefSeq" id="WP_148665046.1">
    <property type="nucleotide sequence ID" value="NZ_AP014879.1"/>
</dbReference>
<dbReference type="InterPro" id="IPR053868">
    <property type="entry name" value="Pel9A-like_beta_helix"/>
</dbReference>
<dbReference type="SUPFAM" id="SSF51126">
    <property type="entry name" value="Pectin lyase-like"/>
    <property type="match status" value="1"/>
</dbReference>
<dbReference type="InterPro" id="IPR012334">
    <property type="entry name" value="Pectin_lyas_fold"/>
</dbReference>
<keyword evidence="3" id="KW-0964">Secreted</keyword>
<evidence type="ECO:0000256" key="3">
    <source>
        <dbReference type="ARBA" id="ARBA00022525"/>
    </source>
</evidence>
<evidence type="ECO:0000256" key="1">
    <source>
        <dbReference type="ARBA" id="ARBA00001913"/>
    </source>
</evidence>
<evidence type="ECO:0000256" key="8">
    <source>
        <dbReference type="ARBA" id="ARBA00038263"/>
    </source>
</evidence>
<gene>
    <name evidence="10" type="ORF">SCL_1705</name>
</gene>
<evidence type="ECO:0000313" key="11">
    <source>
        <dbReference type="Proteomes" id="UP000243180"/>
    </source>
</evidence>